<feature type="compositionally biased region" description="Basic and acidic residues" evidence="1">
    <location>
        <begin position="54"/>
        <end position="63"/>
    </location>
</feature>
<dbReference type="Proteomes" id="UP000053237">
    <property type="component" value="Unassembled WGS sequence"/>
</dbReference>
<dbReference type="AlphaFoldDB" id="A0A024FWM7"/>
<protein>
    <submittedName>
        <fullName evidence="2">Uncharacterized protein</fullName>
    </submittedName>
</protein>
<dbReference type="EMBL" id="CAIX01001257">
    <property type="protein sequence ID" value="CCI11578.1"/>
    <property type="molecule type" value="Genomic_DNA"/>
</dbReference>
<evidence type="ECO:0000313" key="3">
    <source>
        <dbReference type="Proteomes" id="UP000053237"/>
    </source>
</evidence>
<accession>A0A024FWM7</accession>
<proteinExistence type="predicted"/>
<gene>
    <name evidence="2" type="ORF">BN9_131410</name>
</gene>
<organism evidence="2 3">
    <name type="scientific">Albugo candida</name>
    <dbReference type="NCBI Taxonomy" id="65357"/>
    <lineage>
        <taxon>Eukaryota</taxon>
        <taxon>Sar</taxon>
        <taxon>Stramenopiles</taxon>
        <taxon>Oomycota</taxon>
        <taxon>Peronosporomycetes</taxon>
        <taxon>Albuginales</taxon>
        <taxon>Albuginaceae</taxon>
        <taxon>Albugo</taxon>
    </lineage>
</organism>
<sequence length="119" mass="13580">MQKNLTNATLQRSIFKASRIDVLLEDDADEYVLRDLRETQIKHRGPRQLSQSVRRIDDDRENCKSANGSCDRSSAGDYRTIYIDGNEKEASPLYDQPLTTLLHSTKDASSMNEVLQHPI</sequence>
<dbReference type="InParanoid" id="A0A024FWM7"/>
<reference evidence="2 3" key="1">
    <citation type="submission" date="2012-05" db="EMBL/GenBank/DDBJ databases">
        <title>Recombination and specialization in a pathogen metapopulation.</title>
        <authorList>
            <person name="Gardiner A."/>
            <person name="Kemen E."/>
            <person name="Schultz-Larsen T."/>
            <person name="MacLean D."/>
            <person name="Van Oosterhout C."/>
            <person name="Jones J.D.G."/>
        </authorList>
    </citation>
    <scope>NUCLEOTIDE SEQUENCE [LARGE SCALE GENOMIC DNA]</scope>
    <source>
        <strain evidence="2 3">Ac Nc2</strain>
    </source>
</reference>
<feature type="region of interest" description="Disordered" evidence="1">
    <location>
        <begin position="43"/>
        <end position="70"/>
    </location>
</feature>
<name>A0A024FWM7_9STRA</name>
<keyword evidence="3" id="KW-1185">Reference proteome</keyword>
<comment type="caution">
    <text evidence="2">The sequence shown here is derived from an EMBL/GenBank/DDBJ whole genome shotgun (WGS) entry which is preliminary data.</text>
</comment>
<evidence type="ECO:0000256" key="1">
    <source>
        <dbReference type="SAM" id="MobiDB-lite"/>
    </source>
</evidence>
<evidence type="ECO:0000313" key="2">
    <source>
        <dbReference type="EMBL" id="CCI11578.1"/>
    </source>
</evidence>